<evidence type="ECO:0000256" key="14">
    <source>
        <dbReference type="SAM" id="MobiDB-lite"/>
    </source>
</evidence>
<feature type="domain" description="Prion/Doppel protein beta-ribbon" evidence="16">
    <location>
        <begin position="68"/>
        <end position="180"/>
    </location>
</feature>
<evidence type="ECO:0000256" key="4">
    <source>
        <dbReference type="ARBA" id="ARBA00022622"/>
    </source>
</evidence>
<evidence type="ECO:0000313" key="18">
    <source>
        <dbReference type="Proteomes" id="UP000694393"/>
    </source>
</evidence>
<keyword evidence="5" id="KW-0640">Prion</keyword>
<dbReference type="Ensembl" id="ENSPCET00000002294.1">
    <property type="protein sequence ID" value="ENSPCEP00000002216.1"/>
    <property type="gene ID" value="ENSPCEG00000001828.1"/>
</dbReference>
<evidence type="ECO:0000256" key="15">
    <source>
        <dbReference type="SAM" id="SignalP"/>
    </source>
</evidence>
<keyword evidence="6" id="KW-0479">Metal-binding</keyword>
<feature type="signal peptide" evidence="15">
    <location>
        <begin position="1"/>
        <end position="20"/>
    </location>
</feature>
<keyword evidence="18" id="KW-1185">Reference proteome</keyword>
<keyword evidence="9" id="KW-0034">Amyloid</keyword>
<dbReference type="GO" id="GO:0051260">
    <property type="term" value="P:protein homooligomerization"/>
    <property type="evidence" value="ECO:0007669"/>
    <property type="project" value="InterPro"/>
</dbReference>
<evidence type="ECO:0000256" key="5">
    <source>
        <dbReference type="ARBA" id="ARBA00022678"/>
    </source>
</evidence>
<evidence type="ECO:0000313" key="17">
    <source>
        <dbReference type="Ensembl" id="ENSPCEP00000002216.1"/>
    </source>
</evidence>
<evidence type="ECO:0000256" key="13">
    <source>
        <dbReference type="ARBA" id="ARBA00023288"/>
    </source>
</evidence>
<sequence>MRRKLMVACWVATFLLVLHSDTTLCRRGTSSKKANKNKNPPYVNKPNLSAKEEPLKPSGTLCYTGQLLNVTLEPEDAKYYTHNFKNFPSCIYYPRCFQSPKQNTIKRMLVSECFNNTVSLTELDLSEGKNTTNVNTRVLWHVISHLCAMEFCCNPCSLSLSSHNSVAQLAVLCLTSFIPLTVQ</sequence>
<comment type="subcellular location">
    <subcellularLocation>
        <location evidence="1">Cell membrane</location>
        <topology evidence="1">Lipid-anchor</topology>
        <topology evidence="1">GPI-anchor</topology>
    </subcellularLocation>
</comment>
<keyword evidence="13" id="KW-0449">Lipoprotein</keyword>
<evidence type="ECO:0000256" key="3">
    <source>
        <dbReference type="ARBA" id="ARBA00022475"/>
    </source>
</evidence>
<dbReference type="SUPFAM" id="SSF54098">
    <property type="entry name" value="Prion-like"/>
    <property type="match status" value="1"/>
</dbReference>
<dbReference type="GO" id="GO:0046872">
    <property type="term" value="F:metal ion binding"/>
    <property type="evidence" value="ECO:0007669"/>
    <property type="project" value="UniProtKB-KW"/>
</dbReference>
<accession>A0A8C8R9V0</accession>
<evidence type="ECO:0000256" key="7">
    <source>
        <dbReference type="ARBA" id="ARBA00022729"/>
    </source>
</evidence>
<organism evidence="17 18">
    <name type="scientific">Pelusios castaneus</name>
    <name type="common">West African mud turtle</name>
    <dbReference type="NCBI Taxonomy" id="367368"/>
    <lineage>
        <taxon>Eukaryota</taxon>
        <taxon>Metazoa</taxon>
        <taxon>Chordata</taxon>
        <taxon>Craniata</taxon>
        <taxon>Vertebrata</taxon>
        <taxon>Euteleostomi</taxon>
        <taxon>Archelosauria</taxon>
        <taxon>Testudinata</taxon>
        <taxon>Testudines</taxon>
        <taxon>Pleurodira</taxon>
        <taxon>Pelomedusidae</taxon>
        <taxon>Pelusios</taxon>
    </lineage>
</organism>
<feature type="chain" id="PRO_5034692900" description="Prion/Doppel protein beta-ribbon domain-containing protein" evidence="15">
    <location>
        <begin position="21"/>
        <end position="183"/>
    </location>
</feature>
<proteinExistence type="inferred from homology"/>
<evidence type="ECO:0000256" key="10">
    <source>
        <dbReference type="ARBA" id="ARBA00023136"/>
    </source>
</evidence>
<keyword evidence="8" id="KW-0186">Copper</keyword>
<comment type="similarity">
    <text evidence="2">Belongs to the prion family.</text>
</comment>
<dbReference type="Pfam" id="PF00377">
    <property type="entry name" value="Prion"/>
    <property type="match status" value="1"/>
</dbReference>
<name>A0A8C8R9V0_9SAUR</name>
<evidence type="ECO:0000256" key="12">
    <source>
        <dbReference type="ARBA" id="ARBA00023180"/>
    </source>
</evidence>
<evidence type="ECO:0000259" key="16">
    <source>
        <dbReference type="Pfam" id="PF00377"/>
    </source>
</evidence>
<dbReference type="Proteomes" id="UP000694393">
    <property type="component" value="Unplaced"/>
</dbReference>
<dbReference type="PANTHER" id="PTHR15506">
    <property type="entry name" value="DOPPEL PRION"/>
    <property type="match status" value="1"/>
</dbReference>
<reference evidence="17" key="2">
    <citation type="submission" date="2025-09" db="UniProtKB">
        <authorList>
            <consortium name="Ensembl"/>
        </authorList>
    </citation>
    <scope>IDENTIFICATION</scope>
</reference>
<dbReference type="InterPro" id="IPR036924">
    <property type="entry name" value="Prion/Doppel_b-ribbon_dom_sf"/>
</dbReference>
<feature type="region of interest" description="Disordered" evidence="14">
    <location>
        <begin position="28"/>
        <end position="53"/>
    </location>
</feature>
<dbReference type="GO" id="GO:0098552">
    <property type="term" value="C:side of membrane"/>
    <property type="evidence" value="ECO:0007669"/>
    <property type="project" value="UniProtKB-KW"/>
</dbReference>
<keyword evidence="3" id="KW-1003">Cell membrane</keyword>
<reference evidence="17" key="1">
    <citation type="submission" date="2025-08" db="UniProtKB">
        <authorList>
            <consortium name="Ensembl"/>
        </authorList>
    </citation>
    <scope>IDENTIFICATION</scope>
</reference>
<dbReference type="InterPro" id="IPR022416">
    <property type="entry name" value="Prion/Doppel_prot_b-ribbon_dom"/>
</dbReference>
<dbReference type="PANTHER" id="PTHR15506:SF0">
    <property type="entry name" value="PRION-LIKE PROTEIN DOPPEL"/>
    <property type="match status" value="1"/>
</dbReference>
<evidence type="ECO:0000256" key="6">
    <source>
        <dbReference type="ARBA" id="ARBA00022723"/>
    </source>
</evidence>
<dbReference type="GO" id="GO:0005886">
    <property type="term" value="C:plasma membrane"/>
    <property type="evidence" value="ECO:0007669"/>
    <property type="project" value="UniProtKB-SubCell"/>
</dbReference>
<evidence type="ECO:0000256" key="11">
    <source>
        <dbReference type="ARBA" id="ARBA00023157"/>
    </source>
</evidence>
<feature type="compositionally biased region" description="Low complexity" evidence="14">
    <location>
        <begin position="37"/>
        <end position="47"/>
    </location>
</feature>
<keyword evidence="4" id="KW-0336">GPI-anchor</keyword>
<protein>
    <recommendedName>
        <fullName evidence="16">Prion/Doppel protein beta-ribbon domain-containing protein</fullName>
    </recommendedName>
</protein>
<dbReference type="Gene3D" id="1.10.790.10">
    <property type="entry name" value="Prion/Doppel protein, beta-ribbon domain"/>
    <property type="match status" value="1"/>
</dbReference>
<evidence type="ECO:0000256" key="9">
    <source>
        <dbReference type="ARBA" id="ARBA00023087"/>
    </source>
</evidence>
<evidence type="ECO:0000256" key="1">
    <source>
        <dbReference type="ARBA" id="ARBA00004609"/>
    </source>
</evidence>
<keyword evidence="11" id="KW-1015">Disulfide bond</keyword>
<keyword evidence="7 15" id="KW-0732">Signal</keyword>
<keyword evidence="10" id="KW-0472">Membrane</keyword>
<dbReference type="AlphaFoldDB" id="A0A8C8R9V0"/>
<keyword evidence="12" id="KW-0325">Glycoprotein</keyword>
<evidence type="ECO:0000256" key="8">
    <source>
        <dbReference type="ARBA" id="ARBA00023008"/>
    </source>
</evidence>
<evidence type="ECO:0000256" key="2">
    <source>
        <dbReference type="ARBA" id="ARBA00009910"/>
    </source>
</evidence>